<name>A0ABU9PXW2_9BURK</name>
<dbReference type="Pfam" id="PF04984">
    <property type="entry name" value="Phage_sheath_1"/>
    <property type="match status" value="1"/>
</dbReference>
<dbReference type="EMBL" id="JBANDC010000010">
    <property type="protein sequence ID" value="MEM4988831.1"/>
    <property type="molecule type" value="Genomic_DNA"/>
</dbReference>
<dbReference type="InterPro" id="IPR035089">
    <property type="entry name" value="Phage_sheath_subtilisin"/>
</dbReference>
<proteinExistence type="inferred from homology"/>
<organism evidence="4 5">
    <name type="scientific">Collimonas rhizosphaerae</name>
    <dbReference type="NCBI Taxonomy" id="3126357"/>
    <lineage>
        <taxon>Bacteria</taxon>
        <taxon>Pseudomonadati</taxon>
        <taxon>Pseudomonadota</taxon>
        <taxon>Betaproteobacteria</taxon>
        <taxon>Burkholderiales</taxon>
        <taxon>Oxalobacteraceae</taxon>
        <taxon>Collimonas</taxon>
    </lineage>
</organism>
<dbReference type="PIRSF" id="PIRSF007349">
    <property type="entry name" value="Tsp_L"/>
    <property type="match status" value="1"/>
</dbReference>
<dbReference type="Proteomes" id="UP001495910">
    <property type="component" value="Unassembled WGS sequence"/>
</dbReference>
<evidence type="ECO:0000313" key="5">
    <source>
        <dbReference type="Proteomes" id="UP001495910"/>
    </source>
</evidence>
<dbReference type="Pfam" id="PF17482">
    <property type="entry name" value="Phage_sheath_1C"/>
    <property type="match status" value="1"/>
</dbReference>
<reference evidence="4 5" key="1">
    <citation type="submission" date="2024-02" db="EMBL/GenBank/DDBJ databases">
        <title>Draft genome sequence of Collimonas sp. strain H4R21, an effective mineral-weathering bacterial strain isolated from the beech rhizosphere.</title>
        <authorList>
            <person name="Morin E."/>
            <person name="Uroz S."/>
            <person name="Leveau J.H.J."/>
            <person name="Kumar R."/>
            <person name="Rey M.W."/>
            <person name="Pham J."/>
        </authorList>
    </citation>
    <scope>NUCLEOTIDE SEQUENCE [LARGE SCALE GENOMIC DNA]</scope>
    <source>
        <strain evidence="4 5">H4R21</strain>
    </source>
</reference>
<dbReference type="InterPro" id="IPR007067">
    <property type="entry name" value="Tail_sheath"/>
</dbReference>
<feature type="domain" description="Tail sheath protein subtilisin-like" evidence="2">
    <location>
        <begin position="203"/>
        <end position="366"/>
    </location>
</feature>
<feature type="domain" description="Tail sheath protein C-terminal" evidence="3">
    <location>
        <begin position="375"/>
        <end position="487"/>
    </location>
</feature>
<accession>A0ABU9PXW2</accession>
<dbReference type="RefSeq" id="WP_342830159.1">
    <property type="nucleotide sequence ID" value="NZ_JBANDC010000010.1"/>
</dbReference>
<evidence type="ECO:0000259" key="3">
    <source>
        <dbReference type="Pfam" id="PF17482"/>
    </source>
</evidence>
<evidence type="ECO:0000313" key="4">
    <source>
        <dbReference type="EMBL" id="MEM4988831.1"/>
    </source>
</evidence>
<sequence length="495" mass="52567">MVSFNQIPADLAVPLFYAETDNSQAGGGLTQLRRLIIGQVNSDVETDGALILVSGSSQAAQIGGPGSMLHAMHTKFRSGDPLGEIWCLPFKLDDGSAASGKVTLSGVAGEPGLLSLYIGGKRIRATVPNGGTAAAMAAALATAINASTDAAVLAVAAGPEVTLTCKWLGLTGNDVQLEMNRLGSAGGEKTPSGLTVAVTAMAGGTGSPEMVELLAAVGDEEFDFIVQPYTDTASLDALRDWMNDISGRWAYSAQIYGHVYSARRGTLGESVAFGRARNDPHITINTMEVGMPEPVWENAAASAARNAVFISADPARPTQTGELVGINPAPAGQRFLLNERQSLLSNGMATSIYSGGAVRIERAVTTYQRNAYGQTDRSYLDSETLHQTAYILRFLKGRITSKYGRHKLADDGTKFGAGQAIVTPNVIRGELVAAYSALEYEGIVENADLFNQYLIVERDVNSPNRVNVLFPPDYVNQLRVFALLNQFRLQYPAEA</sequence>
<gene>
    <name evidence="4" type="ORF">V8G57_15665</name>
</gene>
<dbReference type="InterPro" id="IPR020287">
    <property type="entry name" value="Tail_sheath_C"/>
</dbReference>
<keyword evidence="5" id="KW-1185">Reference proteome</keyword>
<protein>
    <submittedName>
        <fullName evidence="4">Phage tail sheath subtilisin-like domain-containing protein</fullName>
    </submittedName>
</protein>
<comment type="caution">
    <text evidence="4">The sequence shown here is derived from an EMBL/GenBank/DDBJ whole genome shotgun (WGS) entry which is preliminary data.</text>
</comment>
<evidence type="ECO:0000259" key="2">
    <source>
        <dbReference type="Pfam" id="PF04984"/>
    </source>
</evidence>
<evidence type="ECO:0000256" key="1">
    <source>
        <dbReference type="ARBA" id="ARBA00008005"/>
    </source>
</evidence>
<comment type="similarity">
    <text evidence="1">Belongs to the myoviridae tail sheath protein family.</text>
</comment>